<evidence type="ECO:0000313" key="5">
    <source>
        <dbReference type="Proteomes" id="UP000324104"/>
    </source>
</evidence>
<dbReference type="SUPFAM" id="SSF53590">
    <property type="entry name" value="Nucleoside hydrolase"/>
    <property type="match status" value="1"/>
</dbReference>
<evidence type="ECO:0000259" key="3">
    <source>
        <dbReference type="Pfam" id="PF01156"/>
    </source>
</evidence>
<dbReference type="PANTHER" id="PTHR12304">
    <property type="entry name" value="INOSINE-URIDINE PREFERRING NUCLEOSIDE HYDROLASE"/>
    <property type="match status" value="1"/>
</dbReference>
<keyword evidence="2" id="KW-0326">Glycosidase</keyword>
<keyword evidence="5" id="KW-1185">Reference proteome</keyword>
<dbReference type="GO" id="GO:0006152">
    <property type="term" value="P:purine nucleoside catabolic process"/>
    <property type="evidence" value="ECO:0007669"/>
    <property type="project" value="TreeGrafter"/>
</dbReference>
<sequence length="308" mass="33189">MTTDIVLDCDPGHDDAIAALLALTAPELSVRAVTTVAGNQTVAKTTQNARQVLTLADRTDVPIARGMTEPMVRDPMFAEDVHGESGLDGPALPDPAVNTADEDAVELIARTAKEVGAITLVPTGPLTNVGMLLKRYPDIEQYINEIVLMGGAVGIGNYTPAAEFNILVDPEAADIVFTSDVPVTMVGLDVTRSARIRTDEFDRFRKLGTEVGETVAGWLDFFHRFHEDRFGWDGVPIHDACAVAELIDESIVETEKMHVAVETSGNHTSGRTVCDRYGVLESEPNTDVGVGIDRDAFVDLLVEAVARY</sequence>
<proteinExistence type="predicted"/>
<dbReference type="GO" id="GO:0005829">
    <property type="term" value="C:cytosol"/>
    <property type="evidence" value="ECO:0007669"/>
    <property type="project" value="TreeGrafter"/>
</dbReference>
<dbReference type="Proteomes" id="UP000324104">
    <property type="component" value="Unassembled WGS sequence"/>
</dbReference>
<dbReference type="InterPro" id="IPR023186">
    <property type="entry name" value="IUNH"/>
</dbReference>
<dbReference type="CDD" id="cd02651">
    <property type="entry name" value="nuc_hydro_IU_UC_XIUA"/>
    <property type="match status" value="1"/>
</dbReference>
<evidence type="ECO:0000256" key="1">
    <source>
        <dbReference type="ARBA" id="ARBA00022801"/>
    </source>
</evidence>
<comment type="caution">
    <text evidence="4">The sequence shown here is derived from an EMBL/GenBank/DDBJ whole genome shotgun (WGS) entry which is preliminary data.</text>
</comment>
<dbReference type="AlphaFoldDB" id="A0A5D5AEX7"/>
<dbReference type="InterPro" id="IPR015910">
    <property type="entry name" value="I/U_nuclsd_hydro_CS"/>
</dbReference>
<feature type="domain" description="Inosine/uridine-preferring nucleoside hydrolase" evidence="3">
    <location>
        <begin position="5"/>
        <end position="298"/>
    </location>
</feature>
<reference evidence="4 5" key="1">
    <citation type="submission" date="2019-08" db="EMBL/GenBank/DDBJ databases">
        <title>Archaea genome.</title>
        <authorList>
            <person name="Kajale S."/>
            <person name="Shouche Y."/>
            <person name="Deshpande N."/>
            <person name="Sharma A."/>
        </authorList>
    </citation>
    <scope>NUCLEOTIDE SEQUENCE [LARGE SCALE GENOMIC DNA]</scope>
    <source>
        <strain evidence="4 5">ESP3B_9</strain>
    </source>
</reference>
<keyword evidence="1 4" id="KW-0378">Hydrolase</keyword>
<organism evidence="4 5">
    <name type="scientific">Natrialba swarupiae</name>
    <dbReference type="NCBI Taxonomy" id="2448032"/>
    <lineage>
        <taxon>Archaea</taxon>
        <taxon>Methanobacteriati</taxon>
        <taxon>Methanobacteriota</taxon>
        <taxon>Stenosarchaea group</taxon>
        <taxon>Halobacteria</taxon>
        <taxon>Halobacteriales</taxon>
        <taxon>Natrialbaceae</taxon>
        <taxon>Natrialba</taxon>
    </lineage>
</organism>
<dbReference type="RefSeq" id="WP_149083116.1">
    <property type="nucleotide sequence ID" value="NZ_VTAW01000048.1"/>
</dbReference>
<name>A0A5D5AEX7_9EURY</name>
<dbReference type="GO" id="GO:0008477">
    <property type="term" value="F:purine nucleosidase activity"/>
    <property type="evidence" value="ECO:0007669"/>
    <property type="project" value="TreeGrafter"/>
</dbReference>
<dbReference type="PROSITE" id="PS01247">
    <property type="entry name" value="IUNH"/>
    <property type="match status" value="1"/>
</dbReference>
<dbReference type="PANTHER" id="PTHR12304:SF4">
    <property type="entry name" value="URIDINE NUCLEOSIDASE"/>
    <property type="match status" value="1"/>
</dbReference>
<evidence type="ECO:0000313" key="4">
    <source>
        <dbReference type="EMBL" id="TYT60358.1"/>
    </source>
</evidence>
<dbReference type="EMBL" id="VTAW01000048">
    <property type="protein sequence ID" value="TYT60358.1"/>
    <property type="molecule type" value="Genomic_DNA"/>
</dbReference>
<accession>A0A5D5AEX7</accession>
<dbReference type="InterPro" id="IPR036452">
    <property type="entry name" value="Ribo_hydro-like"/>
</dbReference>
<dbReference type="Pfam" id="PF01156">
    <property type="entry name" value="IU_nuc_hydro"/>
    <property type="match status" value="1"/>
</dbReference>
<dbReference type="InterPro" id="IPR001910">
    <property type="entry name" value="Inosine/uridine_hydrolase_dom"/>
</dbReference>
<dbReference type="Gene3D" id="3.90.245.10">
    <property type="entry name" value="Ribonucleoside hydrolase-like"/>
    <property type="match status" value="1"/>
</dbReference>
<gene>
    <name evidence="4" type="ORF">FYC77_19265</name>
</gene>
<evidence type="ECO:0000256" key="2">
    <source>
        <dbReference type="ARBA" id="ARBA00023295"/>
    </source>
</evidence>
<protein>
    <submittedName>
        <fullName evidence="4">Nucleoside hydrolase</fullName>
    </submittedName>
</protein>
<dbReference type="GO" id="GO:0045437">
    <property type="term" value="F:uridine nucleosidase activity"/>
    <property type="evidence" value="ECO:0007669"/>
    <property type="project" value="UniProtKB-ARBA"/>
</dbReference>